<protein>
    <submittedName>
        <fullName evidence="1">Paratox</fullName>
    </submittedName>
</protein>
<sequence>MITVDELREAIEKGFIKGKTVSVVRRNNQIHDYVLSGEKVEPWETVKEEYIENILEELRNTNLN</sequence>
<dbReference type="Proteomes" id="UP001529255">
    <property type="component" value="Unassembled WGS sequence"/>
</dbReference>
<proteinExistence type="predicted"/>
<name>A0ABT7LQI6_9STRE</name>
<evidence type="ECO:0000313" key="1">
    <source>
        <dbReference type="EMBL" id="MDL5042914.1"/>
    </source>
</evidence>
<dbReference type="InterPro" id="IPR056220">
    <property type="entry name" value="Paratox-like"/>
</dbReference>
<gene>
    <name evidence="1" type="ORF">QRD39_02165</name>
</gene>
<reference evidence="1 2" key="1">
    <citation type="submission" date="2023-06" db="EMBL/GenBank/DDBJ databases">
        <title>A potential novel species of Streptococcus isolated from human milk sample.</title>
        <authorList>
            <person name="Nguyen H.V."/>
            <person name="Trinh A.T.V."/>
            <person name="Hoang A.T.L."/>
            <person name="Bui L.N.H."/>
            <person name="Tran Q.T.L."/>
            <person name="Trinh T."/>
        </authorList>
    </citation>
    <scope>NUCLEOTIDE SEQUENCE [LARGE SCALE GENOMIC DNA]</scope>
    <source>
        <strain evidence="1 2">VTCC 12812</strain>
    </source>
</reference>
<dbReference type="EMBL" id="JASUZV010000002">
    <property type="protein sequence ID" value="MDL5042914.1"/>
    <property type="molecule type" value="Genomic_DNA"/>
</dbReference>
<dbReference type="RefSeq" id="WP_285955503.1">
    <property type="nucleotide sequence ID" value="NZ_JASUZV010000002.1"/>
</dbReference>
<dbReference type="Pfam" id="PF24313">
    <property type="entry name" value="Paratox"/>
    <property type="match status" value="1"/>
</dbReference>
<dbReference type="CDD" id="cd19959">
    <property type="entry name" value="paratox"/>
    <property type="match status" value="1"/>
</dbReference>
<comment type="caution">
    <text evidence="1">The sequence shown here is derived from an EMBL/GenBank/DDBJ whole genome shotgun (WGS) entry which is preliminary data.</text>
</comment>
<accession>A0ABT7LQI6</accession>
<organism evidence="1 2">
    <name type="scientific">Streptococcus raffinosi</name>
    <dbReference type="NCBI Taxonomy" id="3053355"/>
    <lineage>
        <taxon>Bacteria</taxon>
        <taxon>Bacillati</taxon>
        <taxon>Bacillota</taxon>
        <taxon>Bacilli</taxon>
        <taxon>Lactobacillales</taxon>
        <taxon>Streptococcaceae</taxon>
        <taxon>Streptococcus</taxon>
    </lineage>
</organism>
<evidence type="ECO:0000313" key="2">
    <source>
        <dbReference type="Proteomes" id="UP001529255"/>
    </source>
</evidence>
<keyword evidence="2" id="KW-1185">Reference proteome</keyword>